<dbReference type="GO" id="GO:0009251">
    <property type="term" value="P:glucan catabolic process"/>
    <property type="evidence" value="ECO:0007669"/>
    <property type="project" value="TreeGrafter"/>
</dbReference>
<organism evidence="7 8">
    <name type="scientific">Colletotrichum phormii</name>
    <dbReference type="NCBI Taxonomy" id="359342"/>
    <lineage>
        <taxon>Eukaryota</taxon>
        <taxon>Fungi</taxon>
        <taxon>Dikarya</taxon>
        <taxon>Ascomycota</taxon>
        <taxon>Pezizomycotina</taxon>
        <taxon>Sordariomycetes</taxon>
        <taxon>Hypocreomycetidae</taxon>
        <taxon>Glomerellales</taxon>
        <taxon>Glomerellaceae</taxon>
        <taxon>Colletotrichum</taxon>
        <taxon>Colletotrichum acutatum species complex</taxon>
    </lineage>
</organism>
<evidence type="ECO:0000256" key="2">
    <source>
        <dbReference type="ARBA" id="ARBA00005336"/>
    </source>
</evidence>
<dbReference type="GeneID" id="85468826"/>
<dbReference type="EMBL" id="JAHMHQ010000006">
    <property type="protein sequence ID" value="KAK1638692.1"/>
    <property type="molecule type" value="Genomic_DNA"/>
</dbReference>
<dbReference type="InterPro" id="IPR050288">
    <property type="entry name" value="Cellulose_deg_GH3"/>
</dbReference>
<comment type="similarity">
    <text evidence="2">Belongs to the glycosyl hydrolase 3 family.</text>
</comment>
<dbReference type="EC" id="3.2.1.21" evidence="3"/>
<comment type="catalytic activity">
    <reaction evidence="1">
        <text>Hydrolysis of terminal, non-reducing beta-D-glucosyl residues with release of beta-D-glucose.</text>
        <dbReference type="EC" id="3.2.1.21"/>
    </reaction>
</comment>
<dbReference type="PANTHER" id="PTHR42715:SF20">
    <property type="entry name" value="BETA-GLUCOSIDASE E-RELATED"/>
    <property type="match status" value="1"/>
</dbReference>
<comment type="caution">
    <text evidence="7">The sequence shown here is derived from an EMBL/GenBank/DDBJ whole genome shotgun (WGS) entry which is preliminary data.</text>
</comment>
<reference evidence="7" key="1">
    <citation type="submission" date="2021-06" db="EMBL/GenBank/DDBJ databases">
        <title>Comparative genomics, transcriptomics and evolutionary studies reveal genomic signatures of adaptation to plant cell wall in hemibiotrophic fungi.</title>
        <authorList>
            <consortium name="DOE Joint Genome Institute"/>
            <person name="Baroncelli R."/>
            <person name="Diaz J.F."/>
            <person name="Benocci T."/>
            <person name="Peng M."/>
            <person name="Battaglia E."/>
            <person name="Haridas S."/>
            <person name="Andreopoulos W."/>
            <person name="Labutti K."/>
            <person name="Pangilinan J."/>
            <person name="Floch G.L."/>
            <person name="Makela M.R."/>
            <person name="Henrissat B."/>
            <person name="Grigoriev I.V."/>
            <person name="Crouch J.A."/>
            <person name="De Vries R.P."/>
            <person name="Sukno S.A."/>
            <person name="Thon M.R."/>
        </authorList>
    </citation>
    <scope>NUCLEOTIDE SEQUENCE</scope>
    <source>
        <strain evidence="7">CBS 102054</strain>
    </source>
</reference>
<evidence type="ECO:0000256" key="4">
    <source>
        <dbReference type="ARBA" id="ARBA00022801"/>
    </source>
</evidence>
<dbReference type="GO" id="GO:0008422">
    <property type="term" value="F:beta-glucosidase activity"/>
    <property type="evidence" value="ECO:0007669"/>
    <property type="project" value="UniProtKB-EC"/>
</dbReference>
<keyword evidence="4" id="KW-0378">Hydrolase</keyword>
<accession>A0AAJ0EFX8</accession>
<feature type="domain" description="Fibronectin type III-like" evidence="6">
    <location>
        <begin position="63"/>
        <end position="118"/>
    </location>
</feature>
<protein>
    <recommendedName>
        <fullName evidence="3">beta-glucosidase</fullName>
        <ecNumber evidence="3">3.2.1.21</ecNumber>
    </recommendedName>
</protein>
<evidence type="ECO:0000259" key="6">
    <source>
        <dbReference type="SMART" id="SM01217"/>
    </source>
</evidence>
<dbReference type="RefSeq" id="XP_060447299.1">
    <property type="nucleotide sequence ID" value="XM_060583964.1"/>
</dbReference>
<feature type="non-terminal residue" evidence="7">
    <location>
        <position position="1"/>
    </location>
</feature>
<dbReference type="AlphaFoldDB" id="A0AAJ0EFX8"/>
<name>A0AAJ0EFX8_9PEZI</name>
<dbReference type="InterPro" id="IPR026891">
    <property type="entry name" value="Fn3-like"/>
</dbReference>
<evidence type="ECO:0000256" key="3">
    <source>
        <dbReference type="ARBA" id="ARBA00012744"/>
    </source>
</evidence>
<evidence type="ECO:0000256" key="1">
    <source>
        <dbReference type="ARBA" id="ARBA00000448"/>
    </source>
</evidence>
<dbReference type="PANTHER" id="PTHR42715">
    <property type="entry name" value="BETA-GLUCOSIDASE"/>
    <property type="match status" value="1"/>
</dbReference>
<dbReference type="InterPro" id="IPR013783">
    <property type="entry name" value="Ig-like_fold"/>
</dbReference>
<keyword evidence="8" id="KW-1185">Reference proteome</keyword>
<evidence type="ECO:0000256" key="5">
    <source>
        <dbReference type="ARBA" id="ARBA00023295"/>
    </source>
</evidence>
<sequence length="119" mass="12992">FGFGLSYTTFELEPELSVKALTAKMTPLARTGNESSVPLSDLFIPVANATIRVTNTGDRSGATVFQLYMSLPTDSAPSGTPIKVLRGFSKVELGPGETRQVAFELNHRDFSYWDTDIQT</sequence>
<proteinExistence type="inferred from homology"/>
<dbReference type="Pfam" id="PF14310">
    <property type="entry name" value="Fn3-like"/>
    <property type="match status" value="1"/>
</dbReference>
<dbReference type="Gene3D" id="2.60.40.10">
    <property type="entry name" value="Immunoglobulins"/>
    <property type="match status" value="1"/>
</dbReference>
<dbReference type="SMART" id="SM01217">
    <property type="entry name" value="Fn3_like"/>
    <property type="match status" value="1"/>
</dbReference>
<evidence type="ECO:0000313" key="7">
    <source>
        <dbReference type="EMBL" id="KAK1638692.1"/>
    </source>
</evidence>
<dbReference type="Proteomes" id="UP001243989">
    <property type="component" value="Unassembled WGS sequence"/>
</dbReference>
<evidence type="ECO:0000313" key="8">
    <source>
        <dbReference type="Proteomes" id="UP001243989"/>
    </source>
</evidence>
<keyword evidence="5" id="KW-0326">Glycosidase</keyword>
<gene>
    <name evidence="7" type="ORF">BDP81DRAFT_314111</name>
</gene>